<evidence type="ECO:0000256" key="1">
    <source>
        <dbReference type="ARBA" id="ARBA00001947"/>
    </source>
</evidence>
<evidence type="ECO:0000256" key="3">
    <source>
        <dbReference type="ARBA" id="ARBA00007931"/>
    </source>
</evidence>
<keyword evidence="8" id="KW-0378">Hydrolase</keyword>
<name>A0A398DRW3_9BACT</name>
<feature type="transmembrane region" description="Helical" evidence="13">
    <location>
        <begin position="97"/>
        <end position="117"/>
    </location>
</feature>
<dbReference type="GO" id="GO:0046872">
    <property type="term" value="F:metal ion binding"/>
    <property type="evidence" value="ECO:0007669"/>
    <property type="project" value="UniProtKB-KW"/>
</dbReference>
<evidence type="ECO:0000256" key="11">
    <source>
        <dbReference type="ARBA" id="ARBA00023049"/>
    </source>
</evidence>
<gene>
    <name evidence="15" type="ORF">SMC1_04455</name>
</gene>
<dbReference type="InterPro" id="IPR044537">
    <property type="entry name" value="Rip2-like"/>
</dbReference>
<dbReference type="GO" id="GO:0005886">
    <property type="term" value="C:plasma membrane"/>
    <property type="evidence" value="ECO:0007669"/>
    <property type="project" value="UniProtKB-SubCell"/>
</dbReference>
<comment type="similarity">
    <text evidence="3">Belongs to the peptidase M50B family.</text>
</comment>
<feature type="transmembrane region" description="Helical" evidence="13">
    <location>
        <begin position="180"/>
        <end position="211"/>
    </location>
</feature>
<sequence>MQGLLNYIRSEMPIWIVQVPVILIVITIHEYFHAWTAWKLGDTTPVETGRLSLNPLRHLDPLGTIALLLFHVGWARPVMIDFAAFKHPRRDTVLVSLAGPASNFATAIVAYLLLLFVRSSPAIVTRLPYVYEVLEALVVVSLGLGLFNLLPIPPLDGSKAFFALFFKRPERFLYDRAVDLYGTVILLALLWFNVITVVMSKVLNFILYTLLRL</sequence>
<keyword evidence="5 15" id="KW-0645">Protease</keyword>
<keyword evidence="6 13" id="KW-0812">Transmembrane</keyword>
<dbReference type="PANTHER" id="PTHR35864:SF1">
    <property type="entry name" value="ZINC METALLOPROTEASE YWHC-RELATED"/>
    <property type="match status" value="1"/>
</dbReference>
<keyword evidence="16" id="KW-1185">Reference proteome</keyword>
<accession>A0A398DRW3</accession>
<keyword evidence="12 13" id="KW-0472">Membrane</keyword>
<evidence type="ECO:0000256" key="6">
    <source>
        <dbReference type="ARBA" id="ARBA00022692"/>
    </source>
</evidence>
<evidence type="ECO:0000259" key="14">
    <source>
        <dbReference type="Pfam" id="PF02163"/>
    </source>
</evidence>
<feature type="transmembrane region" description="Helical" evidence="13">
    <location>
        <begin position="12"/>
        <end position="32"/>
    </location>
</feature>
<evidence type="ECO:0000256" key="4">
    <source>
        <dbReference type="ARBA" id="ARBA00022475"/>
    </source>
</evidence>
<comment type="subcellular location">
    <subcellularLocation>
        <location evidence="2">Cell membrane</location>
        <topology evidence="2">Multi-pass membrane protein</topology>
    </subcellularLocation>
</comment>
<reference evidence="15 16" key="1">
    <citation type="submission" date="2018-09" db="EMBL/GenBank/DDBJ databases">
        <title>Discovery and Ecogenomic Context for Candidatus Cryosericales, a Global Caldiserica Order Active in Thawing Permafrost.</title>
        <authorList>
            <person name="Martinez M.A."/>
            <person name="Woodcroft B.J."/>
            <person name="Ignacio Espinoza J.C."/>
            <person name="Zayed A."/>
            <person name="Singleton C.M."/>
            <person name="Boyd J."/>
            <person name="Li Y.-F."/>
            <person name="Purvine S."/>
            <person name="Maughan H."/>
            <person name="Hodgkins S.B."/>
            <person name="Anderson D."/>
            <person name="Sederholm M."/>
            <person name="Temperton B."/>
            <person name="Saleska S.R."/>
            <person name="Tyson G.W."/>
            <person name="Rich V.I."/>
        </authorList>
    </citation>
    <scope>NUCLEOTIDE SEQUENCE [LARGE SCALE GENOMIC DNA]</scope>
    <source>
        <strain evidence="15 16">SMC1</strain>
    </source>
</reference>
<organism evidence="15 16">
    <name type="scientific">Candidatus Cryosericum septentrionale</name>
    <dbReference type="NCBI Taxonomy" id="2290913"/>
    <lineage>
        <taxon>Bacteria</taxon>
        <taxon>Pseudomonadati</taxon>
        <taxon>Caldisericota/Cryosericota group</taxon>
        <taxon>Candidatus Cryosericota</taxon>
        <taxon>Candidatus Cryosericia</taxon>
        <taxon>Candidatus Cryosericales</taxon>
        <taxon>Candidatus Cryosericaceae</taxon>
        <taxon>Candidatus Cryosericum</taxon>
    </lineage>
</organism>
<keyword evidence="9" id="KW-0862">Zinc</keyword>
<keyword evidence="11" id="KW-0482">Metalloprotease</keyword>
<protein>
    <submittedName>
        <fullName evidence="15">Site-2 protease family protein</fullName>
    </submittedName>
</protein>
<keyword evidence="7" id="KW-0479">Metal-binding</keyword>
<dbReference type="GO" id="GO:0006508">
    <property type="term" value="P:proteolysis"/>
    <property type="evidence" value="ECO:0007669"/>
    <property type="project" value="UniProtKB-KW"/>
</dbReference>
<dbReference type="Pfam" id="PF02163">
    <property type="entry name" value="Peptidase_M50"/>
    <property type="match status" value="1"/>
</dbReference>
<dbReference type="CDD" id="cd06158">
    <property type="entry name" value="S2P-M50_like_1"/>
    <property type="match status" value="1"/>
</dbReference>
<evidence type="ECO:0000256" key="7">
    <source>
        <dbReference type="ARBA" id="ARBA00022723"/>
    </source>
</evidence>
<evidence type="ECO:0000313" key="15">
    <source>
        <dbReference type="EMBL" id="RIE16913.1"/>
    </source>
</evidence>
<proteinExistence type="inferred from homology"/>
<comment type="cofactor">
    <cofactor evidence="1">
        <name>Zn(2+)</name>
        <dbReference type="ChEBI" id="CHEBI:29105"/>
    </cofactor>
</comment>
<evidence type="ECO:0000256" key="13">
    <source>
        <dbReference type="SAM" id="Phobius"/>
    </source>
</evidence>
<dbReference type="PANTHER" id="PTHR35864">
    <property type="entry name" value="ZINC METALLOPROTEASE MJ0611-RELATED"/>
    <property type="match status" value="1"/>
</dbReference>
<dbReference type="InterPro" id="IPR052348">
    <property type="entry name" value="Metallopeptidase_M50B"/>
</dbReference>
<feature type="transmembrane region" description="Helical" evidence="13">
    <location>
        <begin position="59"/>
        <end position="77"/>
    </location>
</feature>
<feature type="domain" description="Peptidase M50" evidence="14">
    <location>
        <begin position="131"/>
        <end position="187"/>
    </location>
</feature>
<evidence type="ECO:0000256" key="10">
    <source>
        <dbReference type="ARBA" id="ARBA00022989"/>
    </source>
</evidence>
<feature type="transmembrane region" description="Helical" evidence="13">
    <location>
        <begin position="129"/>
        <end position="150"/>
    </location>
</feature>
<evidence type="ECO:0000256" key="9">
    <source>
        <dbReference type="ARBA" id="ARBA00022833"/>
    </source>
</evidence>
<dbReference type="InterPro" id="IPR008915">
    <property type="entry name" value="Peptidase_M50"/>
</dbReference>
<evidence type="ECO:0000256" key="2">
    <source>
        <dbReference type="ARBA" id="ARBA00004651"/>
    </source>
</evidence>
<dbReference type="EMBL" id="QXIY01000017">
    <property type="protein sequence ID" value="RIE16913.1"/>
    <property type="molecule type" value="Genomic_DNA"/>
</dbReference>
<keyword evidence="10 13" id="KW-1133">Transmembrane helix</keyword>
<dbReference type="Proteomes" id="UP000266113">
    <property type="component" value="Unassembled WGS sequence"/>
</dbReference>
<comment type="caution">
    <text evidence="15">The sequence shown here is derived from an EMBL/GenBank/DDBJ whole genome shotgun (WGS) entry which is preliminary data.</text>
</comment>
<dbReference type="OrthoDB" id="9800627at2"/>
<evidence type="ECO:0000313" key="16">
    <source>
        <dbReference type="Proteomes" id="UP000266113"/>
    </source>
</evidence>
<dbReference type="GO" id="GO:0008237">
    <property type="term" value="F:metallopeptidase activity"/>
    <property type="evidence" value="ECO:0007669"/>
    <property type="project" value="UniProtKB-KW"/>
</dbReference>
<keyword evidence="4" id="KW-1003">Cell membrane</keyword>
<dbReference type="AlphaFoldDB" id="A0A398DRW3"/>
<evidence type="ECO:0000256" key="8">
    <source>
        <dbReference type="ARBA" id="ARBA00022801"/>
    </source>
</evidence>
<evidence type="ECO:0000256" key="12">
    <source>
        <dbReference type="ARBA" id="ARBA00023136"/>
    </source>
</evidence>
<evidence type="ECO:0000256" key="5">
    <source>
        <dbReference type="ARBA" id="ARBA00022670"/>
    </source>
</evidence>